<name>A0ABR4KGV6_9EURO</name>
<evidence type="ECO:0008006" key="4">
    <source>
        <dbReference type="Google" id="ProtNLM"/>
    </source>
</evidence>
<gene>
    <name evidence="2" type="ORF">BJY01DRAFT_117093</name>
</gene>
<feature type="compositionally biased region" description="Polar residues" evidence="1">
    <location>
        <begin position="230"/>
        <end position="242"/>
    </location>
</feature>
<keyword evidence="3" id="KW-1185">Reference proteome</keyword>
<feature type="compositionally biased region" description="Basic and acidic residues" evidence="1">
    <location>
        <begin position="22"/>
        <end position="44"/>
    </location>
</feature>
<accession>A0ABR4KGV6</accession>
<feature type="compositionally biased region" description="Basic and acidic residues" evidence="1">
    <location>
        <begin position="260"/>
        <end position="271"/>
    </location>
</feature>
<feature type="compositionally biased region" description="Low complexity" evidence="1">
    <location>
        <begin position="243"/>
        <end position="257"/>
    </location>
</feature>
<evidence type="ECO:0000313" key="3">
    <source>
        <dbReference type="Proteomes" id="UP001610446"/>
    </source>
</evidence>
<dbReference type="EMBL" id="JBFXLU010000030">
    <property type="protein sequence ID" value="KAL2851515.1"/>
    <property type="molecule type" value="Genomic_DNA"/>
</dbReference>
<evidence type="ECO:0000256" key="1">
    <source>
        <dbReference type="SAM" id="MobiDB-lite"/>
    </source>
</evidence>
<feature type="region of interest" description="Disordered" evidence="1">
    <location>
        <begin position="131"/>
        <end position="375"/>
    </location>
</feature>
<organism evidence="2 3">
    <name type="scientific">Aspergillus pseudoustus</name>
    <dbReference type="NCBI Taxonomy" id="1810923"/>
    <lineage>
        <taxon>Eukaryota</taxon>
        <taxon>Fungi</taxon>
        <taxon>Dikarya</taxon>
        <taxon>Ascomycota</taxon>
        <taxon>Pezizomycotina</taxon>
        <taxon>Eurotiomycetes</taxon>
        <taxon>Eurotiomycetidae</taxon>
        <taxon>Eurotiales</taxon>
        <taxon>Aspergillaceae</taxon>
        <taxon>Aspergillus</taxon>
        <taxon>Aspergillus subgen. Nidulantes</taxon>
    </lineage>
</organism>
<feature type="compositionally biased region" description="Polar residues" evidence="1">
    <location>
        <begin position="1"/>
        <end position="16"/>
    </location>
</feature>
<feature type="compositionally biased region" description="Polar residues" evidence="1">
    <location>
        <begin position="66"/>
        <end position="77"/>
    </location>
</feature>
<feature type="compositionally biased region" description="Basic and acidic residues" evidence="1">
    <location>
        <begin position="302"/>
        <end position="322"/>
    </location>
</feature>
<proteinExistence type="predicted"/>
<reference evidence="2 3" key="1">
    <citation type="submission" date="2024-07" db="EMBL/GenBank/DDBJ databases">
        <title>Section-level genome sequencing and comparative genomics of Aspergillus sections Usti and Cavernicolus.</title>
        <authorList>
            <consortium name="Lawrence Berkeley National Laboratory"/>
            <person name="Nybo J.L."/>
            <person name="Vesth T.C."/>
            <person name="Theobald S."/>
            <person name="Frisvad J.C."/>
            <person name="Larsen T.O."/>
            <person name="Kjaerboelling I."/>
            <person name="Rothschild-Mancinelli K."/>
            <person name="Lyhne E.K."/>
            <person name="Kogle M.E."/>
            <person name="Barry K."/>
            <person name="Clum A."/>
            <person name="Na H."/>
            <person name="Ledsgaard L."/>
            <person name="Lin J."/>
            <person name="Lipzen A."/>
            <person name="Kuo A."/>
            <person name="Riley R."/>
            <person name="Mondo S."/>
            <person name="Labutti K."/>
            <person name="Haridas S."/>
            <person name="Pangalinan J."/>
            <person name="Salamov A.A."/>
            <person name="Simmons B.A."/>
            <person name="Magnuson J.K."/>
            <person name="Chen J."/>
            <person name="Drula E."/>
            <person name="Henrissat B."/>
            <person name="Wiebenga A."/>
            <person name="Lubbers R.J."/>
            <person name="Gomes A.C."/>
            <person name="Makela M.R."/>
            <person name="Stajich J."/>
            <person name="Grigoriev I.V."/>
            <person name="Mortensen U.H."/>
            <person name="De Vries R.P."/>
            <person name="Baker S.E."/>
            <person name="Andersen M.R."/>
        </authorList>
    </citation>
    <scope>NUCLEOTIDE SEQUENCE [LARGE SCALE GENOMIC DNA]</scope>
    <source>
        <strain evidence="2 3">CBS 123904</strain>
    </source>
</reference>
<dbReference type="Proteomes" id="UP001610446">
    <property type="component" value="Unassembled WGS sequence"/>
</dbReference>
<feature type="compositionally biased region" description="Basic and acidic residues" evidence="1">
    <location>
        <begin position="342"/>
        <end position="367"/>
    </location>
</feature>
<feature type="compositionally biased region" description="Polar residues" evidence="1">
    <location>
        <begin position="177"/>
        <end position="187"/>
    </location>
</feature>
<protein>
    <recommendedName>
        <fullName evidence="4">Hypervirulence associated protein TUDOR domain-containing protein</fullName>
    </recommendedName>
</protein>
<sequence length="375" mass="39444">METLTHAVQNASTAASNAIWGTDEHQQPQSERTEQIVAARHGEEPLSGVQGKGTATDPFDAGNRAEQPTTTQSQKTEQIVAARHGDEPISGVQGRGTVSDPYDGGNRYEQPGASRSIENTAVVTEPLSSIGLAGTHTYPHKTSTNTTGVAAKGSDPTDVKPQTQTQTRTQTDKPSTDRASLATSPLGTKNPAITHPEPVDSPQKTPYTTSSAAPTTGALGAGAGGVPVGQPSTTDSTTNAHNSSTSGSAAGLGSTTSRPSEQRKQEGKNTEEGESSGANIVDAAAHKQKVSKEALRGPSVSEPRDRWEKEEKEEERLAKQDEQGTQPGEPKTTKAEGGGSSDKNHSKDTKGTKGEEHHHKSMKERLHNIVHPHHH</sequence>
<evidence type="ECO:0000313" key="2">
    <source>
        <dbReference type="EMBL" id="KAL2851515.1"/>
    </source>
</evidence>
<feature type="compositionally biased region" description="Low complexity" evidence="1">
    <location>
        <begin position="205"/>
        <end position="218"/>
    </location>
</feature>
<comment type="caution">
    <text evidence="2">The sequence shown here is derived from an EMBL/GenBank/DDBJ whole genome shotgun (WGS) entry which is preliminary data.</text>
</comment>
<feature type="region of interest" description="Disordered" evidence="1">
    <location>
        <begin position="1"/>
        <end position="119"/>
    </location>
</feature>